<dbReference type="RefSeq" id="WP_245738776.1">
    <property type="nucleotide sequence ID" value="NZ_FOCP01000001.1"/>
</dbReference>
<gene>
    <name evidence="1" type="ORF">SAMN05216325_101233</name>
</gene>
<reference evidence="1 2" key="1">
    <citation type="submission" date="2016-10" db="EMBL/GenBank/DDBJ databases">
        <authorList>
            <person name="de Groot N.N."/>
        </authorList>
    </citation>
    <scope>NUCLEOTIDE SEQUENCE [LARGE SCALE GENOMIC DNA]</scope>
    <source>
        <strain evidence="1 2">Nm22</strain>
    </source>
</reference>
<name>A0A1H8AMI1_9PROT</name>
<dbReference type="Proteomes" id="UP000199459">
    <property type="component" value="Unassembled WGS sequence"/>
</dbReference>
<organism evidence="1 2">
    <name type="scientific">Nitrosomonas marina</name>
    <dbReference type="NCBI Taxonomy" id="917"/>
    <lineage>
        <taxon>Bacteria</taxon>
        <taxon>Pseudomonadati</taxon>
        <taxon>Pseudomonadota</taxon>
        <taxon>Betaproteobacteria</taxon>
        <taxon>Nitrosomonadales</taxon>
        <taxon>Nitrosomonadaceae</taxon>
        <taxon>Nitrosomonas</taxon>
    </lineage>
</organism>
<dbReference type="PROSITE" id="PS51257">
    <property type="entry name" value="PROKAR_LIPOPROTEIN"/>
    <property type="match status" value="1"/>
</dbReference>
<dbReference type="EMBL" id="FOCP01000001">
    <property type="protein sequence ID" value="SEM71940.1"/>
    <property type="molecule type" value="Genomic_DNA"/>
</dbReference>
<evidence type="ECO:0000313" key="2">
    <source>
        <dbReference type="Proteomes" id="UP000199459"/>
    </source>
</evidence>
<evidence type="ECO:0000313" key="1">
    <source>
        <dbReference type="EMBL" id="SEM71940.1"/>
    </source>
</evidence>
<accession>A0A1H8AMI1</accession>
<dbReference type="AlphaFoldDB" id="A0A1H8AMI1"/>
<protein>
    <submittedName>
        <fullName evidence="1">Uncharacterized protein</fullName>
    </submittedName>
</protein>
<proteinExistence type="predicted"/>
<dbReference type="STRING" id="917.SAMN05216326_11137"/>
<sequence length="213" mass="23648">MGHISKVRINKKIGLSVSGIVSVLMMSACSTTQKTTQSPKTAIEQLLQSEAVSRSLDRQAYDFVSIPKGSKVTMTTTGLSKDSAFIGEIVGGWLGKQGYVLANPKNAQYRVNVVVNSLGTEYGETFFGIPPISGTLLPISVPELSVYKSQNQIGYANFYLNIFELPSGRFVHSTPPYWTETFYNDYTLLFLFTFNKTDLIRVPNLRSLKRIIK</sequence>